<gene>
    <name evidence="2" type="ORF">MBEHAL_2147</name>
</gene>
<keyword evidence="1" id="KW-0472">Membrane</keyword>
<keyword evidence="1" id="KW-0812">Transmembrane</keyword>
<feature type="transmembrane region" description="Helical" evidence="1">
    <location>
        <begin position="7"/>
        <end position="27"/>
    </location>
</feature>
<comment type="caution">
    <text evidence="2">The sequence shown here is derived from an EMBL/GenBank/DDBJ whole genome shotgun (WGS) entry which is preliminary data.</text>
</comment>
<dbReference type="AlphaFoldDB" id="U2YX88"/>
<protein>
    <submittedName>
        <fullName evidence="2">Uncharacterized protein</fullName>
    </submittedName>
</protein>
<proteinExistence type="predicted"/>
<keyword evidence="3" id="KW-1185">Reference proteome</keyword>
<evidence type="ECO:0000256" key="1">
    <source>
        <dbReference type="SAM" id="Phobius"/>
    </source>
</evidence>
<feature type="transmembrane region" description="Helical" evidence="1">
    <location>
        <begin position="33"/>
        <end position="55"/>
    </location>
</feature>
<accession>U2YX88</accession>
<name>U2YX88_9EURY</name>
<dbReference type="Proteomes" id="UP000016986">
    <property type="component" value="Unassembled WGS sequence"/>
</dbReference>
<organism evidence="2 3">
    <name type="scientific">Halarchaeum acidiphilum MH1-52-1</name>
    <dbReference type="NCBI Taxonomy" id="1261545"/>
    <lineage>
        <taxon>Archaea</taxon>
        <taxon>Methanobacteriati</taxon>
        <taxon>Methanobacteriota</taxon>
        <taxon>Stenosarchaea group</taxon>
        <taxon>Halobacteria</taxon>
        <taxon>Halobacteriales</taxon>
        <taxon>Halobacteriaceae</taxon>
    </lineage>
</organism>
<dbReference type="EMBL" id="BATA01000064">
    <property type="protein sequence ID" value="GAD53387.1"/>
    <property type="molecule type" value="Genomic_DNA"/>
</dbReference>
<evidence type="ECO:0000313" key="2">
    <source>
        <dbReference type="EMBL" id="GAD53387.1"/>
    </source>
</evidence>
<evidence type="ECO:0000313" key="3">
    <source>
        <dbReference type="Proteomes" id="UP000016986"/>
    </source>
</evidence>
<reference evidence="2 3" key="1">
    <citation type="submission" date="2013-09" db="EMBL/GenBank/DDBJ databases">
        <title>Whole genome sequencing of Halarchaeum acidiphilum strain MH1-52-1.</title>
        <authorList>
            <person name="Shimane Y."/>
            <person name="Minegishi H."/>
            <person name="Nishi S."/>
            <person name="Echigo A."/>
            <person name="Shuto A."/>
            <person name="Konishi M."/>
            <person name="Ito T."/>
            <person name="Ohkuma M."/>
            <person name="Ohta Y."/>
            <person name="Nagano Y."/>
            <person name="Tsubouchi T."/>
            <person name="Mori K."/>
            <person name="Usui K."/>
            <person name="Kamekura M."/>
            <person name="Usami R."/>
            <person name="Takaki Y."/>
            <person name="Hatada Y."/>
        </authorList>
    </citation>
    <scope>NUCLEOTIDE SEQUENCE [LARGE SCALE GENOMIC DNA]</scope>
    <source>
        <strain evidence="2 3">JCM 16109</strain>
    </source>
</reference>
<keyword evidence="1" id="KW-1133">Transmembrane helix</keyword>
<sequence>MDAAGTAAWGGVAALCFLVLAVPYHALAPNAPSVGVLVAVAIAVGLVGAAGARAVRD</sequence>
<dbReference type="RefSeq" id="WP_020222799.1">
    <property type="nucleotide sequence ID" value="NZ_BANO01000365.1"/>
</dbReference>